<evidence type="ECO:0000313" key="3">
    <source>
        <dbReference type="Proteomes" id="UP000593571"/>
    </source>
</evidence>
<protein>
    <submittedName>
        <fullName evidence="2">Uncharacterized protein</fullName>
    </submittedName>
</protein>
<name>A0A7J8FJT9_ROUAE</name>
<organism evidence="2 3">
    <name type="scientific">Rousettus aegyptiacus</name>
    <name type="common">Egyptian fruit bat</name>
    <name type="synonym">Pteropus aegyptiacus</name>
    <dbReference type="NCBI Taxonomy" id="9407"/>
    <lineage>
        <taxon>Eukaryota</taxon>
        <taxon>Metazoa</taxon>
        <taxon>Chordata</taxon>
        <taxon>Craniata</taxon>
        <taxon>Vertebrata</taxon>
        <taxon>Euteleostomi</taxon>
        <taxon>Mammalia</taxon>
        <taxon>Eutheria</taxon>
        <taxon>Laurasiatheria</taxon>
        <taxon>Chiroptera</taxon>
        <taxon>Yinpterochiroptera</taxon>
        <taxon>Pteropodoidea</taxon>
        <taxon>Pteropodidae</taxon>
        <taxon>Rousettinae</taxon>
        <taxon>Rousettus</taxon>
    </lineage>
</organism>
<accession>A0A7J8FJT9</accession>
<evidence type="ECO:0000256" key="1">
    <source>
        <dbReference type="SAM" id="MobiDB-lite"/>
    </source>
</evidence>
<feature type="region of interest" description="Disordered" evidence="1">
    <location>
        <begin position="82"/>
        <end position="123"/>
    </location>
</feature>
<proteinExistence type="predicted"/>
<feature type="compositionally biased region" description="Polar residues" evidence="1">
    <location>
        <begin position="1"/>
        <end position="11"/>
    </location>
</feature>
<comment type="caution">
    <text evidence="2">The sequence shown here is derived from an EMBL/GenBank/DDBJ whole genome shotgun (WGS) entry which is preliminary data.</text>
</comment>
<evidence type="ECO:0000313" key="2">
    <source>
        <dbReference type="EMBL" id="KAF6447821.1"/>
    </source>
</evidence>
<dbReference type="AlphaFoldDB" id="A0A7J8FJT9"/>
<sequence>MTPGSRSSARKSPSAVCTECRGQQTGVPGEQLRRRVSIRTRVPSPTSVAVETRNRIPCGDPVVVTGGGSALHRAWSATPVRTSTQALAETPQRHVSRTADGSAGWSSNNCVLPVTTAGHRPSR</sequence>
<feature type="region of interest" description="Disordered" evidence="1">
    <location>
        <begin position="1"/>
        <end position="32"/>
    </location>
</feature>
<gene>
    <name evidence="2" type="ORF">HJG63_012158</name>
</gene>
<dbReference type="Proteomes" id="UP000593571">
    <property type="component" value="Unassembled WGS sequence"/>
</dbReference>
<keyword evidence="3" id="KW-1185">Reference proteome</keyword>
<dbReference type="EMBL" id="JACASE010000007">
    <property type="protein sequence ID" value="KAF6447821.1"/>
    <property type="molecule type" value="Genomic_DNA"/>
</dbReference>
<reference evidence="2 3" key="1">
    <citation type="journal article" date="2020" name="Nature">
        <title>Six reference-quality genomes reveal evolution of bat adaptations.</title>
        <authorList>
            <person name="Jebb D."/>
            <person name="Huang Z."/>
            <person name="Pippel M."/>
            <person name="Hughes G.M."/>
            <person name="Lavrichenko K."/>
            <person name="Devanna P."/>
            <person name="Winkler S."/>
            <person name="Jermiin L.S."/>
            <person name="Skirmuntt E.C."/>
            <person name="Katzourakis A."/>
            <person name="Burkitt-Gray L."/>
            <person name="Ray D.A."/>
            <person name="Sullivan K.A.M."/>
            <person name="Roscito J.G."/>
            <person name="Kirilenko B.M."/>
            <person name="Davalos L.M."/>
            <person name="Corthals A.P."/>
            <person name="Power M.L."/>
            <person name="Jones G."/>
            <person name="Ransome R.D."/>
            <person name="Dechmann D.K.N."/>
            <person name="Locatelli A.G."/>
            <person name="Puechmaille S.J."/>
            <person name="Fedrigo O."/>
            <person name="Jarvis E.D."/>
            <person name="Hiller M."/>
            <person name="Vernes S.C."/>
            <person name="Myers E.W."/>
            <person name="Teeling E.C."/>
        </authorList>
    </citation>
    <scope>NUCLEOTIDE SEQUENCE [LARGE SCALE GENOMIC DNA]</scope>
    <source>
        <strain evidence="2">MRouAeg1</strain>
        <tissue evidence="2">Muscle</tissue>
    </source>
</reference>